<reference evidence="7 9" key="1">
    <citation type="submission" date="2015-07" db="EMBL/GenBank/DDBJ databases">
        <authorList>
            <person name="Cajimat M.N.B."/>
            <person name="Milazzo M.L."/>
            <person name="Fulhorst C.F."/>
        </authorList>
    </citation>
    <scope>NUCLEOTIDE SEQUENCE [LARGE SCALE GENOMIC DNA]</scope>
    <source>
        <strain evidence="7">Single colony</strain>
    </source>
</reference>
<dbReference type="Gene3D" id="1.20.1540.10">
    <property type="entry name" value="Rhomboid-like"/>
    <property type="match status" value="1"/>
</dbReference>
<feature type="transmembrane region" description="Helical" evidence="6">
    <location>
        <begin position="117"/>
        <end position="136"/>
    </location>
</feature>
<comment type="subcellular location">
    <subcellularLocation>
        <location evidence="1">Membrane</location>
        <topology evidence="1">Multi-pass membrane protein</topology>
    </subcellularLocation>
</comment>
<proteinExistence type="predicted"/>
<dbReference type="SUPFAM" id="SSF144091">
    <property type="entry name" value="Rhomboid-like"/>
    <property type="match status" value="1"/>
</dbReference>
<dbReference type="OrthoDB" id="272778at2759"/>
<dbReference type="EMBL" id="CWKI01000001">
    <property type="protein sequence ID" value="CTR04301.1"/>
    <property type="molecule type" value="Genomic_DNA"/>
</dbReference>
<accession>A0A0K3CAZ6</accession>
<dbReference type="PANTHER" id="PTHR43066:SF21">
    <property type="entry name" value="UBIQUITIN-ASSOCIATED DOMAIN-CONTAINING PROTEIN 2"/>
    <property type="match status" value="1"/>
</dbReference>
<evidence type="ECO:0000256" key="5">
    <source>
        <dbReference type="SAM" id="MobiDB-lite"/>
    </source>
</evidence>
<keyword evidence="4 6" id="KW-0472">Membrane</keyword>
<dbReference type="GO" id="GO:0016020">
    <property type="term" value="C:membrane"/>
    <property type="evidence" value="ECO:0007669"/>
    <property type="project" value="UniProtKB-SubCell"/>
</dbReference>
<organism evidence="7 9">
    <name type="scientific">Rhodotorula toruloides</name>
    <name type="common">Yeast</name>
    <name type="synonym">Rhodosporidium toruloides</name>
    <dbReference type="NCBI Taxonomy" id="5286"/>
    <lineage>
        <taxon>Eukaryota</taxon>
        <taxon>Fungi</taxon>
        <taxon>Dikarya</taxon>
        <taxon>Basidiomycota</taxon>
        <taxon>Pucciniomycotina</taxon>
        <taxon>Microbotryomycetes</taxon>
        <taxon>Sporidiobolales</taxon>
        <taxon>Sporidiobolaceae</taxon>
        <taxon>Rhodotorula</taxon>
    </lineage>
</organism>
<dbReference type="Proteomes" id="UP000199069">
    <property type="component" value="Unassembled WGS sequence"/>
</dbReference>
<evidence type="ECO:0000256" key="3">
    <source>
        <dbReference type="ARBA" id="ARBA00022989"/>
    </source>
</evidence>
<dbReference type="PANTHER" id="PTHR43066">
    <property type="entry name" value="RHOMBOID-RELATED PROTEIN"/>
    <property type="match status" value="1"/>
</dbReference>
<dbReference type="InterPro" id="IPR035952">
    <property type="entry name" value="Rhomboid-like_sf"/>
</dbReference>
<feature type="transmembrane region" description="Helical" evidence="6">
    <location>
        <begin position="88"/>
        <end position="111"/>
    </location>
</feature>
<protein>
    <recommendedName>
        <fullName evidence="11">CUE domain-containing protein</fullName>
    </recommendedName>
</protein>
<evidence type="ECO:0008006" key="11">
    <source>
        <dbReference type="Google" id="ProtNLM"/>
    </source>
</evidence>
<evidence type="ECO:0000256" key="2">
    <source>
        <dbReference type="ARBA" id="ARBA00022692"/>
    </source>
</evidence>
<dbReference type="STRING" id="5286.A0A0K3CAZ6"/>
<dbReference type="CDD" id="cd14279">
    <property type="entry name" value="CUE"/>
    <property type="match status" value="1"/>
</dbReference>
<evidence type="ECO:0000256" key="6">
    <source>
        <dbReference type="SAM" id="Phobius"/>
    </source>
</evidence>
<keyword evidence="2 6" id="KW-0812">Transmembrane</keyword>
<dbReference type="GO" id="GO:0004252">
    <property type="term" value="F:serine-type endopeptidase activity"/>
    <property type="evidence" value="ECO:0007669"/>
    <property type="project" value="TreeGrafter"/>
</dbReference>
<reference evidence="8 10" key="2">
    <citation type="journal article" date="2018" name="Elife">
        <title>Functional genomics of lipid metabolism in the oleaginous yeast Rhodosporidium toruloides.</title>
        <authorList>
            <person name="Coradetti S.T."/>
            <person name="Pinel D."/>
            <person name="Geiselman G."/>
            <person name="Ito M."/>
            <person name="Mondo S."/>
            <person name="Reilly M.C."/>
            <person name="Cheng Y.F."/>
            <person name="Bauer S."/>
            <person name="Grigoriev I."/>
            <person name="Gladden J.M."/>
            <person name="Simmons B.A."/>
            <person name="Brem R."/>
            <person name="Arkin A.P."/>
            <person name="Skerker J.M."/>
        </authorList>
    </citation>
    <scope>NUCLEOTIDE SEQUENCE [LARGE SCALE GENOMIC DNA]</scope>
    <source>
        <strain evidence="8 10">NBRC 0880</strain>
    </source>
</reference>
<dbReference type="AlphaFoldDB" id="A0A0K3CAZ6"/>
<evidence type="ECO:0000313" key="9">
    <source>
        <dbReference type="Proteomes" id="UP000199069"/>
    </source>
</evidence>
<evidence type="ECO:0000313" key="7">
    <source>
        <dbReference type="EMBL" id="CTR04301.1"/>
    </source>
</evidence>
<gene>
    <name evidence="7" type="primary">FGENESH: predicted gene_1.162</name>
    <name evidence="8" type="ORF">AAT19DRAFT_8551</name>
    <name evidence="7" type="ORF">BN2166_0001620</name>
</gene>
<evidence type="ECO:0000313" key="10">
    <source>
        <dbReference type="Proteomes" id="UP000239560"/>
    </source>
</evidence>
<feature type="region of interest" description="Disordered" evidence="5">
    <location>
        <begin position="270"/>
        <end position="306"/>
    </location>
</feature>
<keyword evidence="3 6" id="KW-1133">Transmembrane helix</keyword>
<dbReference type="Proteomes" id="UP000239560">
    <property type="component" value="Unassembled WGS sequence"/>
</dbReference>
<evidence type="ECO:0000256" key="1">
    <source>
        <dbReference type="ARBA" id="ARBA00004141"/>
    </source>
</evidence>
<evidence type="ECO:0000256" key="4">
    <source>
        <dbReference type="ARBA" id="ARBA00023136"/>
    </source>
</evidence>
<dbReference type="OMA" id="YDMISGR"/>
<feature type="compositionally biased region" description="Low complexity" evidence="5">
    <location>
        <begin position="272"/>
        <end position="295"/>
    </location>
</feature>
<name>A0A0K3CAZ6_RHOTO</name>
<evidence type="ECO:0000313" key="8">
    <source>
        <dbReference type="EMBL" id="PRQ77483.1"/>
    </source>
</evidence>
<sequence length="370" mass="39338">MSTSSFAGAPVSKALLTITVACSILAAVTSTQHLFHLPLVPHLVRDHQFDRFAAHHFVYANSAELLLGTLLLWQTSAEVERLFGTRKFASFVVITTAFSTVATAVTLLLGARLTRGQFNSVPSGPFAAIAAILYQSRRLVPPLYHFRLFHPLLTFSNRFAVYLLAVLLFTSNLPSSAILCVIGTASSIAYTSDFLSMRRYRISRRVYKSLARIGALVFRTDDGTRIRRGTAVTAEEVLLQSLAAAQGGAAGAVGGGLEASALRGLTQRTAQPAPEEATAMAPAPAEAAEPAETPAAPTPAAPTTPLRAPRMGFLRQWQAGLTGAPEGPTAAQIAELTAIFPHHTRQAIVTALQENELDVTRAAEALLAAS</sequence>
<feature type="transmembrane region" description="Helical" evidence="6">
    <location>
        <begin position="54"/>
        <end position="76"/>
    </location>
</feature>
<dbReference type="EMBL" id="LCTV02000001">
    <property type="protein sequence ID" value="PRQ77483.1"/>
    <property type="molecule type" value="Genomic_DNA"/>
</dbReference>
<keyword evidence="9" id="KW-1185">Reference proteome</keyword>